<feature type="compositionally biased region" description="Basic and acidic residues" evidence="1">
    <location>
        <begin position="108"/>
        <end position="119"/>
    </location>
</feature>
<name>A0A845F4A8_9BACL</name>
<accession>A0A845F4A8</accession>
<keyword evidence="2" id="KW-1133">Transmembrane helix</keyword>
<feature type="region of interest" description="Disordered" evidence="1">
    <location>
        <begin position="72"/>
        <end position="123"/>
    </location>
</feature>
<comment type="caution">
    <text evidence="3">The sequence shown here is derived from an EMBL/GenBank/DDBJ whole genome shotgun (WGS) entry which is preliminary data.</text>
</comment>
<dbReference type="Proteomes" id="UP000447833">
    <property type="component" value="Unassembled WGS sequence"/>
</dbReference>
<dbReference type="AlphaFoldDB" id="A0A845F4A8"/>
<evidence type="ECO:0008006" key="5">
    <source>
        <dbReference type="Google" id="ProtNLM"/>
    </source>
</evidence>
<gene>
    <name evidence="3" type="ORF">GLW07_19630</name>
</gene>
<dbReference type="RefSeq" id="WP_160921058.1">
    <property type="nucleotide sequence ID" value="NZ_WMEY01000008.1"/>
</dbReference>
<feature type="transmembrane region" description="Helical" evidence="2">
    <location>
        <begin position="46"/>
        <end position="68"/>
    </location>
</feature>
<evidence type="ECO:0000313" key="4">
    <source>
        <dbReference type="Proteomes" id="UP000447833"/>
    </source>
</evidence>
<evidence type="ECO:0000256" key="1">
    <source>
        <dbReference type="SAM" id="MobiDB-lite"/>
    </source>
</evidence>
<keyword evidence="2" id="KW-0812">Transmembrane</keyword>
<proteinExistence type="predicted"/>
<sequence>MNDRTKSLLSQLPVVKDERSKTTIYENIEKKRNEQMSRSTKKKTPWIIPGIAAVVVLLLAVLITPGLFNQNNNDSNIAITQSDSNKTSDNSSNSGSDSKAETTTLAPAEEKTSDTKEEEVPTFAEEPTVFDSYIPAFQQSNGKSVIISYPDPESTLLVPLSFPLDESKSTQENIEFILTNFRASDYGLERSPLTDATFELINMTGKETLVVSFPEPGDGLSSTESIMINDSVQQLAKSLGADQINWQTNGEDGYTLGNFGNADPSVNKKPSPYFLYKSRTESHFLVNGPALQGEEGAEMDVALSLMKDGDQSTPYYLPSIPATVAIYSFDGNGSEATIFFTEESKFPSEEEAMQTIEALMLVASQYGYQTIRFENTGFDKIGRYSLDNPLTIPSSPNAVDLN</sequence>
<keyword evidence="2" id="KW-0472">Membrane</keyword>
<organism evidence="3 4">
    <name type="scientific">Guptibacillus hwajinpoensis</name>
    <dbReference type="NCBI Taxonomy" id="208199"/>
    <lineage>
        <taxon>Bacteria</taxon>
        <taxon>Bacillati</taxon>
        <taxon>Bacillota</taxon>
        <taxon>Bacilli</taxon>
        <taxon>Bacillales</taxon>
        <taxon>Guptibacillaceae</taxon>
        <taxon>Guptibacillus</taxon>
    </lineage>
</organism>
<protein>
    <recommendedName>
        <fullName evidence="5">Negative regulator of sigma-X activity</fullName>
    </recommendedName>
</protein>
<evidence type="ECO:0000313" key="3">
    <source>
        <dbReference type="EMBL" id="MYL65574.1"/>
    </source>
</evidence>
<reference evidence="3 4" key="1">
    <citation type="submission" date="2019-11" db="EMBL/GenBank/DDBJ databases">
        <title>Genome sequences of 17 halophilic strains isolated from different environments.</title>
        <authorList>
            <person name="Furrow R.E."/>
        </authorList>
    </citation>
    <scope>NUCLEOTIDE SEQUENCE [LARGE SCALE GENOMIC DNA]</scope>
    <source>
        <strain evidence="3 4">22506_14_FS</strain>
    </source>
</reference>
<dbReference type="EMBL" id="WMEY01000008">
    <property type="protein sequence ID" value="MYL65574.1"/>
    <property type="molecule type" value="Genomic_DNA"/>
</dbReference>
<feature type="compositionally biased region" description="Low complexity" evidence="1">
    <location>
        <begin position="82"/>
        <end position="97"/>
    </location>
</feature>
<feature type="compositionally biased region" description="Polar residues" evidence="1">
    <location>
        <begin position="72"/>
        <end position="81"/>
    </location>
</feature>
<evidence type="ECO:0000256" key="2">
    <source>
        <dbReference type="SAM" id="Phobius"/>
    </source>
</evidence>